<protein>
    <submittedName>
        <fullName evidence="6">Winged helix-turn-helix transcriptional regulator</fullName>
    </submittedName>
</protein>
<dbReference type="PANTHER" id="PTHR33204:SF18">
    <property type="entry name" value="TRANSCRIPTIONAL REGULATORY PROTEIN"/>
    <property type="match status" value="1"/>
</dbReference>
<dbReference type="InterPro" id="IPR002577">
    <property type="entry name" value="HTH_HxlR"/>
</dbReference>
<evidence type="ECO:0000256" key="3">
    <source>
        <dbReference type="ARBA" id="ARBA00023163"/>
    </source>
</evidence>
<accession>A0ABU2QTL3</accession>
<organism evidence="6 7">
    <name type="scientific">Streptomyces evansiae</name>
    <dbReference type="NCBI Taxonomy" id="3075535"/>
    <lineage>
        <taxon>Bacteria</taxon>
        <taxon>Bacillati</taxon>
        <taxon>Actinomycetota</taxon>
        <taxon>Actinomycetes</taxon>
        <taxon>Kitasatosporales</taxon>
        <taxon>Streptomycetaceae</taxon>
        <taxon>Streptomyces</taxon>
    </lineage>
</organism>
<dbReference type="InterPro" id="IPR036388">
    <property type="entry name" value="WH-like_DNA-bd_sf"/>
</dbReference>
<dbReference type="Pfam" id="PF01638">
    <property type="entry name" value="HxlR"/>
    <property type="match status" value="1"/>
</dbReference>
<evidence type="ECO:0000256" key="2">
    <source>
        <dbReference type="ARBA" id="ARBA00023125"/>
    </source>
</evidence>
<dbReference type="Proteomes" id="UP001183610">
    <property type="component" value="Unassembled WGS sequence"/>
</dbReference>
<name>A0ABU2QTL3_9ACTN</name>
<feature type="region of interest" description="Disordered" evidence="4">
    <location>
        <begin position="202"/>
        <end position="263"/>
    </location>
</feature>
<evidence type="ECO:0000313" key="6">
    <source>
        <dbReference type="EMBL" id="MDT0407771.1"/>
    </source>
</evidence>
<feature type="compositionally biased region" description="Low complexity" evidence="4">
    <location>
        <begin position="213"/>
        <end position="225"/>
    </location>
</feature>
<dbReference type="PANTHER" id="PTHR33204">
    <property type="entry name" value="TRANSCRIPTIONAL REGULATOR, MARR FAMILY"/>
    <property type="match status" value="1"/>
</dbReference>
<evidence type="ECO:0000256" key="1">
    <source>
        <dbReference type="ARBA" id="ARBA00023015"/>
    </source>
</evidence>
<dbReference type="EMBL" id="JAVRET010000002">
    <property type="protein sequence ID" value="MDT0407771.1"/>
    <property type="molecule type" value="Genomic_DNA"/>
</dbReference>
<dbReference type="PROSITE" id="PS51118">
    <property type="entry name" value="HTH_HXLR"/>
    <property type="match status" value="1"/>
</dbReference>
<keyword evidence="7" id="KW-1185">Reference proteome</keyword>
<evidence type="ECO:0000313" key="7">
    <source>
        <dbReference type="Proteomes" id="UP001183610"/>
    </source>
</evidence>
<dbReference type="InterPro" id="IPR036390">
    <property type="entry name" value="WH_DNA-bd_sf"/>
</dbReference>
<dbReference type="SUPFAM" id="SSF46785">
    <property type="entry name" value="Winged helix' DNA-binding domain"/>
    <property type="match status" value="1"/>
</dbReference>
<sequence>MSTPTTKQATDAGQAISKIAPRWTTWVVQTLEQHGPLRPGALAKHLPFVSSGILAKRLTRMAADGLIESAAPRKAVALTPLGTSLHDVHTTLGNWSRQHDLLAPPAPEAERVEDALHHLAYKHLTPFLNHLTSNPGATITQLAHANDLTYVSAQYGVDRLCASGILVEENGGPRVRGNLFLTRAGVNAVGLLDQIASWNQPKPHARMAAAPQRPLSRKAPAPAAPRRGDAVRIPPPAAPEFSHIEHVTPWSLPSPPAGASIRR</sequence>
<dbReference type="RefSeq" id="WP_010262918.1">
    <property type="nucleotide sequence ID" value="NZ_JAVRET010000002.1"/>
</dbReference>
<comment type="caution">
    <text evidence="6">The sequence shown here is derived from an EMBL/GenBank/DDBJ whole genome shotgun (WGS) entry which is preliminary data.</text>
</comment>
<keyword evidence="3" id="KW-0804">Transcription</keyword>
<evidence type="ECO:0000256" key="4">
    <source>
        <dbReference type="SAM" id="MobiDB-lite"/>
    </source>
</evidence>
<reference evidence="7" key="1">
    <citation type="submission" date="2023-07" db="EMBL/GenBank/DDBJ databases">
        <title>30 novel species of actinomycetes from the DSMZ collection.</title>
        <authorList>
            <person name="Nouioui I."/>
        </authorList>
    </citation>
    <scope>NUCLEOTIDE SEQUENCE [LARGE SCALE GENOMIC DNA]</scope>
    <source>
        <strain evidence="7">DSM 41979</strain>
    </source>
</reference>
<feature type="domain" description="HTH hxlR-type" evidence="5">
    <location>
        <begin position="3"/>
        <end position="104"/>
    </location>
</feature>
<evidence type="ECO:0000259" key="5">
    <source>
        <dbReference type="PROSITE" id="PS51118"/>
    </source>
</evidence>
<gene>
    <name evidence="6" type="ORF">RM698_01730</name>
</gene>
<keyword evidence="1" id="KW-0805">Transcription regulation</keyword>
<keyword evidence="2" id="KW-0238">DNA-binding</keyword>
<dbReference type="Gene3D" id="1.10.10.10">
    <property type="entry name" value="Winged helix-like DNA-binding domain superfamily/Winged helix DNA-binding domain"/>
    <property type="match status" value="1"/>
</dbReference>
<proteinExistence type="predicted"/>